<accession>A0A5C5Q508</accession>
<dbReference type="AlphaFoldDB" id="A0A5C5Q508"/>
<dbReference type="OrthoDB" id="6943868at2"/>
<protein>
    <submittedName>
        <fullName evidence="1">Uncharacterized protein</fullName>
    </submittedName>
</protein>
<gene>
    <name evidence="1" type="ORF">FJD37_00215</name>
</gene>
<dbReference type="Proteomes" id="UP000317901">
    <property type="component" value="Unassembled WGS sequence"/>
</dbReference>
<sequence>MKAKINRKILSAFAEAFRTDLTSPSGLRWLRWNGCTGTRSREAGDVAGGSTNTGTYVVTLNGEKYLAMEVLVALHRAQHRAPAMSEVAA</sequence>
<proteinExistence type="predicted"/>
<reference evidence="1 2" key="1">
    <citation type="submission" date="2019-06" db="EMBL/GenBank/DDBJ databases">
        <title>Pseudomonas bimorpha sp. nov. isolated from bovine raw milk and skim milk concentrate.</title>
        <authorList>
            <person name="Hofmann K."/>
            <person name="Huptas C."/>
            <person name="Doll E."/>
            <person name="Scherer S."/>
            <person name="Wenning M."/>
        </authorList>
    </citation>
    <scope>NUCLEOTIDE SEQUENCE [LARGE SCALE GENOMIC DNA]</scope>
    <source>
        <strain evidence="1 2">DSM 108990</strain>
    </source>
</reference>
<comment type="caution">
    <text evidence="1">The sequence shown here is derived from an EMBL/GenBank/DDBJ whole genome shotgun (WGS) entry which is preliminary data.</text>
</comment>
<organism evidence="1 2">
    <name type="scientific">Pseudomonas saxonica</name>
    <dbReference type="NCBI Taxonomy" id="2600598"/>
    <lineage>
        <taxon>Bacteria</taxon>
        <taxon>Pseudomonadati</taxon>
        <taxon>Pseudomonadota</taxon>
        <taxon>Gammaproteobacteria</taxon>
        <taxon>Pseudomonadales</taxon>
        <taxon>Pseudomonadaceae</taxon>
        <taxon>Pseudomonas</taxon>
    </lineage>
</organism>
<dbReference type="EMBL" id="VFIP01000001">
    <property type="protein sequence ID" value="TWS00689.1"/>
    <property type="molecule type" value="Genomic_DNA"/>
</dbReference>
<name>A0A5C5Q508_9PSED</name>
<evidence type="ECO:0000313" key="2">
    <source>
        <dbReference type="Proteomes" id="UP000317901"/>
    </source>
</evidence>
<evidence type="ECO:0000313" key="1">
    <source>
        <dbReference type="EMBL" id="TWS00689.1"/>
    </source>
</evidence>
<dbReference type="RefSeq" id="WP_146424449.1">
    <property type="nucleotide sequence ID" value="NZ_VFIP01000001.1"/>
</dbReference>